<organism evidence="1 2">
    <name type="scientific">Maritimibacter fusiformis</name>
    <dbReference type="NCBI Taxonomy" id="2603819"/>
    <lineage>
        <taxon>Bacteria</taxon>
        <taxon>Pseudomonadati</taxon>
        <taxon>Pseudomonadota</taxon>
        <taxon>Alphaproteobacteria</taxon>
        <taxon>Rhodobacterales</taxon>
        <taxon>Roseobacteraceae</taxon>
        <taxon>Maritimibacter</taxon>
    </lineage>
</organism>
<reference evidence="1 2" key="1">
    <citation type="submission" date="2019-08" db="EMBL/GenBank/DDBJ databases">
        <title>Identification of a novel species of the genus Boseongicola.</title>
        <authorList>
            <person name="Zhang X.-Q."/>
        </authorList>
    </citation>
    <scope>NUCLEOTIDE SEQUENCE [LARGE SCALE GENOMIC DNA]</scope>
    <source>
        <strain evidence="1 2">HY14</strain>
    </source>
</reference>
<name>A0A5D0RMM4_9RHOB</name>
<proteinExistence type="predicted"/>
<dbReference type="EMBL" id="VSIY01000003">
    <property type="protein sequence ID" value="TYB82890.1"/>
    <property type="molecule type" value="Genomic_DNA"/>
</dbReference>
<keyword evidence="2" id="KW-1185">Reference proteome</keyword>
<dbReference type="AlphaFoldDB" id="A0A5D0RMM4"/>
<sequence length="116" mass="12583">MTNDITNGKEAVQDTFLAAAMNTFQRLVEVLDTLAEALRHEHLDALTGAQKSVPDLNKAVLMVLKERQTLHDLERKHGGSPAGIELDLDRARDEIELRLACLGAARDADALPGGAE</sequence>
<dbReference type="RefSeq" id="WP_148375980.1">
    <property type="nucleotide sequence ID" value="NZ_VSIY01000003.1"/>
</dbReference>
<evidence type="ECO:0000313" key="1">
    <source>
        <dbReference type="EMBL" id="TYB82890.1"/>
    </source>
</evidence>
<gene>
    <name evidence="1" type="ORF">FVF75_01520</name>
</gene>
<protein>
    <submittedName>
        <fullName evidence="1">Uncharacterized protein</fullName>
    </submittedName>
</protein>
<dbReference type="Proteomes" id="UP000322080">
    <property type="component" value="Unassembled WGS sequence"/>
</dbReference>
<accession>A0A5D0RMM4</accession>
<evidence type="ECO:0000313" key="2">
    <source>
        <dbReference type="Proteomes" id="UP000322080"/>
    </source>
</evidence>
<comment type="caution">
    <text evidence="1">The sequence shown here is derived from an EMBL/GenBank/DDBJ whole genome shotgun (WGS) entry which is preliminary data.</text>
</comment>